<dbReference type="EC" id="2.7.9.6" evidence="5"/>
<dbReference type="Gene3D" id="3.30.470.20">
    <property type="entry name" value="ATP-grasp fold, B domain"/>
    <property type="match status" value="1"/>
</dbReference>
<organism evidence="11 12">
    <name type="scientific">Bacillus cereus</name>
    <dbReference type="NCBI Taxonomy" id="1396"/>
    <lineage>
        <taxon>Bacteria</taxon>
        <taxon>Bacillati</taxon>
        <taxon>Bacillota</taxon>
        <taxon>Bacilli</taxon>
        <taxon>Bacillales</taxon>
        <taxon>Bacillaceae</taxon>
        <taxon>Bacillus</taxon>
        <taxon>Bacillus cereus group</taxon>
    </lineage>
</organism>
<evidence type="ECO:0000313" key="12">
    <source>
        <dbReference type="Proteomes" id="UP000220900"/>
    </source>
</evidence>
<feature type="domain" description="PEP-utilising enzyme mobile" evidence="9">
    <location>
        <begin position="793"/>
        <end position="864"/>
    </location>
</feature>
<dbReference type="FunFam" id="3.30.1490.20:FF:000010">
    <property type="entry name" value="Phosphoenolpyruvate synthase"/>
    <property type="match status" value="1"/>
</dbReference>
<keyword evidence="2" id="KW-0067">ATP-binding</keyword>
<evidence type="ECO:0000256" key="3">
    <source>
        <dbReference type="ARBA" id="ARBA00051922"/>
    </source>
</evidence>
<dbReference type="EMBL" id="NTZF01000002">
    <property type="protein sequence ID" value="PES99362.1"/>
    <property type="molecule type" value="Genomic_DNA"/>
</dbReference>
<evidence type="ECO:0000256" key="2">
    <source>
        <dbReference type="ARBA" id="ARBA00022840"/>
    </source>
</evidence>
<name>A0A2B2GHX1_BACCE</name>
<dbReference type="Pfam" id="PF01326">
    <property type="entry name" value="PPDK_N"/>
    <property type="match status" value="1"/>
</dbReference>
<dbReference type="RefSeq" id="WP_098266267.1">
    <property type="nucleotide sequence ID" value="NZ_JAVIVZ010000001.1"/>
</dbReference>
<feature type="compositionally biased region" description="Polar residues" evidence="8">
    <location>
        <begin position="419"/>
        <end position="431"/>
    </location>
</feature>
<feature type="domain" description="Pyruvate phosphate dikinase AMP/ATP-binding" evidence="10">
    <location>
        <begin position="17"/>
        <end position="315"/>
    </location>
</feature>
<evidence type="ECO:0000256" key="4">
    <source>
        <dbReference type="ARBA" id="ARBA00061332"/>
    </source>
</evidence>
<dbReference type="NCBIfam" id="NF004877">
    <property type="entry name" value="PRK06241.1-2"/>
    <property type="match status" value="1"/>
</dbReference>
<evidence type="ECO:0000256" key="5">
    <source>
        <dbReference type="ARBA" id="ARBA00066332"/>
    </source>
</evidence>
<dbReference type="SUPFAM" id="SSF56059">
    <property type="entry name" value="Glutathione synthetase ATP-binding domain-like"/>
    <property type="match status" value="1"/>
</dbReference>
<dbReference type="GO" id="GO:0016301">
    <property type="term" value="F:kinase activity"/>
    <property type="evidence" value="ECO:0007669"/>
    <property type="project" value="InterPro"/>
</dbReference>
<sequence length="869" mass="97077">MSSFVLDFQEIEKVQLSLVGGKGLNLGALSNMRGIQVPEGFCVTTVGYEKAIEQNEAFQALLQQLTKLKSEDRTQVGEISRKIREVIMAVDIPFDVEKAVTHYLSRFGDEHAYAVRSSATAEDLPHASFAGQQDTYLNVIGKEAILQHIKKCWASLFTDRAVIYRMQNGFDHSQVSISVVVQRMVFPEASGILFTADPITSSRKVLSIDASFGLGEALVSGLVSADNYKVKEGEIAGKMIATKKIAMYGRKEGGIETKQIASNQQNVQTLTDQQILQLARIGRQIEAYFGCPQDIEWCLANDTIYIVQSRPITTLYPIPEANDGENHVYISVGHQQMMTDAMKPLGLSFFLLTTHAPMRKAGGRLFVDATQKLASPASRDFLINTLGKSDPLVRDALTTVIERDNFITLLPDDEKGKSGSKSVPPTSSQPEIENDPAIVMDLIKNNQASIEELKRNIQMKSGSAVFDFILEDMKQQLQKILFSPQSTAVIMAGMNASSWINEKIEQWLGEKNAADTLSQSVQNNITSEMGLALMDVADVIRPYPKVIAYLQHVNDSSFLDELVQFEGGEKARDAINDFLNKYGMRCSGEIDITKTRWSEQPTTIIPMILNNIRDFEAGASKRKFEEGLQEATEKEEELVDRLQHSPDGKQKVEETKRMIRNIRNFIGYREYPKYGMINRYFIYKQALLKEAEQLVQSGVIHEVDDIYYLTFEELHEVVRTNKLDYELIHKQKNDYKLYEKLTPPRVMTSDGEIITGKYKRENLPADAIVGLPVSSGVIEGRARVILNMEDANLEEGDILVTAFTDPGWTPLFVSIKGLVTEVGGLMTHGAVIAREYGLPAVVGVENATKLIKDGQRIRVHGTEGYIEIL</sequence>
<dbReference type="NCBIfam" id="NF004879">
    <property type="entry name" value="PRK06241.1-4"/>
    <property type="match status" value="1"/>
</dbReference>
<dbReference type="InterPro" id="IPR051549">
    <property type="entry name" value="PEP_Utilizing_Enz"/>
</dbReference>
<dbReference type="SUPFAM" id="SSF52009">
    <property type="entry name" value="Phosphohistidine domain"/>
    <property type="match status" value="1"/>
</dbReference>
<dbReference type="InterPro" id="IPR036637">
    <property type="entry name" value="Phosphohistidine_dom_sf"/>
</dbReference>
<gene>
    <name evidence="11" type="ORF">CN491_00440</name>
</gene>
<keyword evidence="11" id="KW-0670">Pyruvate</keyword>
<dbReference type="InterPro" id="IPR002192">
    <property type="entry name" value="PPDK_AMP/ATP-bd"/>
</dbReference>
<dbReference type="PANTHER" id="PTHR43615:SF1">
    <property type="entry name" value="PPDK_N DOMAIN-CONTAINING PROTEIN"/>
    <property type="match status" value="1"/>
</dbReference>
<evidence type="ECO:0000256" key="1">
    <source>
        <dbReference type="ARBA" id="ARBA00022741"/>
    </source>
</evidence>
<dbReference type="InterPro" id="IPR008279">
    <property type="entry name" value="PEP-util_enz_mobile_dom"/>
</dbReference>
<dbReference type="NCBIfam" id="NF041857">
    <property type="entry name" value="RIF_Ptrans_rph"/>
    <property type="match status" value="1"/>
</dbReference>
<dbReference type="GO" id="GO:0005524">
    <property type="term" value="F:ATP binding"/>
    <property type="evidence" value="ECO:0007669"/>
    <property type="project" value="UniProtKB-KW"/>
</dbReference>
<protein>
    <recommendedName>
        <fullName evidence="6">Rifampicin phosphotransferase</fullName>
        <ecNumber evidence="5">2.7.9.6</ecNumber>
    </recommendedName>
    <alternativeName>
        <fullName evidence="7">Rifampin phosphotransferase</fullName>
    </alternativeName>
</protein>
<feature type="region of interest" description="Disordered" evidence="8">
    <location>
        <begin position="411"/>
        <end position="432"/>
    </location>
</feature>
<dbReference type="Pfam" id="PF00391">
    <property type="entry name" value="PEP-utilizers"/>
    <property type="match status" value="1"/>
</dbReference>
<dbReference type="PANTHER" id="PTHR43615">
    <property type="entry name" value="PHOSPHOENOLPYRUVATE SYNTHASE-RELATED"/>
    <property type="match status" value="1"/>
</dbReference>
<dbReference type="InterPro" id="IPR013815">
    <property type="entry name" value="ATP_grasp_subdomain_1"/>
</dbReference>
<dbReference type="Gene3D" id="3.30.1490.20">
    <property type="entry name" value="ATP-grasp fold, A domain"/>
    <property type="match status" value="1"/>
</dbReference>
<dbReference type="Gene3D" id="3.50.30.10">
    <property type="entry name" value="Phosphohistidine domain"/>
    <property type="match status" value="1"/>
</dbReference>
<comment type="catalytic activity">
    <reaction evidence="3">
        <text>rifampicin + ATP + H2O = 21-phosphorifampicin + AMP + phosphate + 2 H(+)</text>
        <dbReference type="Rhea" id="RHEA:56304"/>
        <dbReference type="ChEBI" id="CHEBI:15377"/>
        <dbReference type="ChEBI" id="CHEBI:15378"/>
        <dbReference type="ChEBI" id="CHEBI:30616"/>
        <dbReference type="ChEBI" id="CHEBI:43474"/>
        <dbReference type="ChEBI" id="CHEBI:71365"/>
        <dbReference type="ChEBI" id="CHEBI:140195"/>
        <dbReference type="ChEBI" id="CHEBI:456215"/>
        <dbReference type="EC" id="2.7.9.6"/>
    </reaction>
    <physiologicalReaction direction="left-to-right" evidence="3">
        <dbReference type="Rhea" id="RHEA:56305"/>
    </physiologicalReaction>
</comment>
<proteinExistence type="inferred from homology"/>
<evidence type="ECO:0000256" key="6">
    <source>
        <dbReference type="ARBA" id="ARBA00074400"/>
    </source>
</evidence>
<dbReference type="NCBIfam" id="NF004878">
    <property type="entry name" value="PRK06241.1-3"/>
    <property type="match status" value="1"/>
</dbReference>
<keyword evidence="1" id="KW-0547">Nucleotide-binding</keyword>
<reference evidence="11 12" key="1">
    <citation type="submission" date="2017-09" db="EMBL/GenBank/DDBJ databases">
        <title>Large-scale bioinformatics analysis of Bacillus genomes uncovers conserved roles of natural products in bacterial physiology.</title>
        <authorList>
            <consortium name="Agbiome Team Llc"/>
            <person name="Bleich R.M."/>
            <person name="Grubbs K.J."/>
            <person name="Santa Maria K.C."/>
            <person name="Allen S.E."/>
            <person name="Farag S."/>
            <person name="Shank E.A."/>
            <person name="Bowers A."/>
        </authorList>
    </citation>
    <scope>NUCLEOTIDE SEQUENCE [LARGE SCALE GENOMIC DNA]</scope>
    <source>
        <strain evidence="11 12">AFS002368</strain>
    </source>
</reference>
<evidence type="ECO:0000313" key="11">
    <source>
        <dbReference type="EMBL" id="PES99362.1"/>
    </source>
</evidence>
<accession>A0A2B2GHX1</accession>
<comment type="similarity">
    <text evidence="4">Belongs to the rifampicin phosphotransferase family.</text>
</comment>
<comment type="caution">
    <text evidence="11">The sequence shown here is derived from an EMBL/GenBank/DDBJ whole genome shotgun (WGS) entry which is preliminary data.</text>
</comment>
<dbReference type="Proteomes" id="UP000220900">
    <property type="component" value="Unassembled WGS sequence"/>
</dbReference>
<dbReference type="AlphaFoldDB" id="A0A2B2GHX1"/>
<evidence type="ECO:0000256" key="7">
    <source>
        <dbReference type="ARBA" id="ARBA00076136"/>
    </source>
</evidence>
<evidence type="ECO:0000259" key="10">
    <source>
        <dbReference type="Pfam" id="PF01326"/>
    </source>
</evidence>
<evidence type="ECO:0000256" key="8">
    <source>
        <dbReference type="SAM" id="MobiDB-lite"/>
    </source>
</evidence>
<dbReference type="FunFam" id="3.50.30.10:FF:000007">
    <property type="entry name" value="Phosphoenolpyruvate synthase"/>
    <property type="match status" value="1"/>
</dbReference>
<evidence type="ECO:0000259" key="9">
    <source>
        <dbReference type="Pfam" id="PF00391"/>
    </source>
</evidence>